<name>A0ABR2HHS3_9EUKA</name>
<feature type="region of interest" description="Disordered" evidence="6">
    <location>
        <begin position="563"/>
        <end position="759"/>
    </location>
</feature>
<accession>A0ABR2HHS3</accession>
<feature type="compositionally biased region" description="Low complexity" evidence="6">
    <location>
        <begin position="1117"/>
        <end position="1132"/>
    </location>
</feature>
<gene>
    <name evidence="8" type="ORF">M9Y10_018804</name>
</gene>
<comment type="similarity">
    <text evidence="1">Belongs to the peptidase C2 family.</text>
</comment>
<feature type="active site" evidence="5">
    <location>
        <position position="262"/>
    </location>
</feature>
<feature type="region of interest" description="Disordered" evidence="6">
    <location>
        <begin position="1028"/>
        <end position="1139"/>
    </location>
</feature>
<keyword evidence="4 5" id="KW-0788">Thiol protease</keyword>
<evidence type="ECO:0000256" key="1">
    <source>
        <dbReference type="ARBA" id="ARBA00007623"/>
    </source>
</evidence>
<feature type="domain" description="Calpain catalytic" evidence="7">
    <location>
        <begin position="29"/>
        <end position="338"/>
    </location>
</feature>
<keyword evidence="3 5" id="KW-0378">Hydrolase</keyword>
<feature type="active site" evidence="5">
    <location>
        <position position="85"/>
    </location>
</feature>
<proteinExistence type="inferred from homology"/>
<keyword evidence="9" id="KW-1185">Reference proteome</keyword>
<organism evidence="8 9">
    <name type="scientific">Tritrichomonas musculus</name>
    <dbReference type="NCBI Taxonomy" id="1915356"/>
    <lineage>
        <taxon>Eukaryota</taxon>
        <taxon>Metamonada</taxon>
        <taxon>Parabasalia</taxon>
        <taxon>Tritrichomonadida</taxon>
        <taxon>Tritrichomonadidae</taxon>
        <taxon>Tritrichomonas</taxon>
    </lineage>
</organism>
<dbReference type="InterPro" id="IPR001300">
    <property type="entry name" value="Peptidase_C2_calpain_cat"/>
</dbReference>
<evidence type="ECO:0000256" key="6">
    <source>
        <dbReference type="SAM" id="MobiDB-lite"/>
    </source>
</evidence>
<evidence type="ECO:0000256" key="5">
    <source>
        <dbReference type="PROSITE-ProRule" id="PRU00239"/>
    </source>
</evidence>
<sequence length="1167" mass="132437">MESKKYKDFKQEAQQLKSILNKYKKTGEPFVDPNFHPTAKIIERDYDCLKGVEGWVRVDEYYNAPLFKEDLINPDFVGQGGIGDCYFVAALSLVAKHPYLVPSLFEFDTPNRILGKQEDSINIKCGAVVVYFHCFGRRTPVLIDTLVPTIYGQFKHSRPLDKSQSPWFCLVEKAFAKLNGSYSDIVGGDITQSIYNLFGYYPMVKKFEDLSKSEKISKMSIFERIMKYQKQGGVMGTSIDLSKNQNGVTSDEIKNKGLIAKHCYLLLKAREHDNKHFLCLRNPHGKNEWSGDWSDKSPLWTEELKEGLGWRDAEDGTFWMIEKDFLRYFTDVSVAKPIRPKWYARRYSVQLQPGDHDGYDIESKEGKANQLPNFAFKITEPIGKDEKVHFHILVEKRNKLFNEEKSTLFASPFCEVYTIHNQGQKFDLSTCRYRKRSSFSHNANVFSTRCDAVGNDDIITIIIHREQKCDLFEDCYILVYCEKNFDLYDIDKPEITMPVVKNTGLVFDNFSVRHPDVAPPLKPTKNRYDEDVIDFGELTKTAFDPSRAERLANQRKRLDAFKSGLYKSSDEGGTDDPKKKGSGKSKAKDKDDTSKSKSKDDDGKSKSKDNDGKSKSKDDDGKSKSKDNDGKSKSKDDDGKSKSKDDDGKSKSKDDDGKSKSKDDYGKSKSKDDDGKSKSKDDDGKSKSKDDGKSKSKDDDGKSKSKDDGKSKSKDDDGKSKSKDDDGKSKSKDDGKSKSKDDTGKSKDGSDAKDREIAALKRNVAQLSDLLKKAQKEKEDAVKAKDREKESAIRAKNQEKEDALRAKEQEKEEALRAKEQEKEAVLRAKDQEKEDALKAKDTEKANALRVKNREINSLKKENEKLKSQLDKAKSKKTTDDDALRAKDQEKEEALRAKEQEMEEALRAKEQEKEEALRAKDQEKEDALKAKDTEKANALRVKNREINSLKKENEKLKSQLDKAKSKKTTDDDALKAKEQEMQDALRAKEQEKEDALKSKDREISNAQKENQRLANLLKKLEKEKEELLKRLEDKSEDDSVEIARLEVSGGGYDDKSSSEEYDDKASDDEDGIKDEVVLSTDSDDGGKDDDDDDDDDDKKDDKDDDVVTFSSDDEGDLTKSLLKSSTKSKVPVVKPTPPKKKRVAINKYRPRIQPVLPSSGNIPIIKRK</sequence>
<dbReference type="SMART" id="SM00230">
    <property type="entry name" value="CysPc"/>
    <property type="match status" value="1"/>
</dbReference>
<dbReference type="PRINTS" id="PR00704">
    <property type="entry name" value="CALPAIN"/>
</dbReference>
<dbReference type="InterPro" id="IPR038765">
    <property type="entry name" value="Papain-like_cys_pep_sf"/>
</dbReference>
<evidence type="ECO:0000256" key="2">
    <source>
        <dbReference type="ARBA" id="ARBA00022670"/>
    </source>
</evidence>
<dbReference type="SUPFAM" id="SSF54001">
    <property type="entry name" value="Cysteine proteinases"/>
    <property type="match status" value="1"/>
</dbReference>
<evidence type="ECO:0000313" key="9">
    <source>
        <dbReference type="Proteomes" id="UP001470230"/>
    </source>
</evidence>
<reference evidence="8 9" key="1">
    <citation type="submission" date="2024-04" db="EMBL/GenBank/DDBJ databases">
        <title>Tritrichomonas musculus Genome.</title>
        <authorList>
            <person name="Alves-Ferreira E."/>
            <person name="Grigg M."/>
            <person name="Lorenzi H."/>
            <person name="Galac M."/>
        </authorList>
    </citation>
    <scope>NUCLEOTIDE SEQUENCE [LARGE SCALE GENOMIC DNA]</scope>
    <source>
        <strain evidence="8 9">EAF2021</strain>
    </source>
</reference>
<dbReference type="PROSITE" id="PS50203">
    <property type="entry name" value="CALPAIN_CAT"/>
    <property type="match status" value="1"/>
</dbReference>
<protein>
    <recommendedName>
        <fullName evidence="7">Calpain catalytic domain-containing protein</fullName>
    </recommendedName>
</protein>
<evidence type="ECO:0000313" key="8">
    <source>
        <dbReference type="EMBL" id="KAK8847774.1"/>
    </source>
</evidence>
<evidence type="ECO:0000256" key="3">
    <source>
        <dbReference type="ARBA" id="ARBA00022801"/>
    </source>
</evidence>
<feature type="active site" evidence="5">
    <location>
        <position position="282"/>
    </location>
</feature>
<feature type="compositionally biased region" description="Basic and acidic residues" evidence="6">
    <location>
        <begin position="586"/>
        <end position="759"/>
    </location>
</feature>
<dbReference type="PANTHER" id="PTHR10183:SF379">
    <property type="entry name" value="CALPAIN-5"/>
    <property type="match status" value="1"/>
</dbReference>
<feature type="compositionally biased region" description="Acidic residues" evidence="6">
    <location>
        <begin position="1080"/>
        <end position="1114"/>
    </location>
</feature>
<dbReference type="Pfam" id="PF00648">
    <property type="entry name" value="Peptidase_C2"/>
    <property type="match status" value="1"/>
</dbReference>
<evidence type="ECO:0000259" key="7">
    <source>
        <dbReference type="PROSITE" id="PS50203"/>
    </source>
</evidence>
<dbReference type="PANTHER" id="PTHR10183">
    <property type="entry name" value="CALPAIN"/>
    <property type="match status" value="1"/>
</dbReference>
<dbReference type="EMBL" id="JAPFFF010000027">
    <property type="protein sequence ID" value="KAK8847774.1"/>
    <property type="molecule type" value="Genomic_DNA"/>
</dbReference>
<dbReference type="Gene3D" id="3.90.70.10">
    <property type="entry name" value="Cysteine proteinases"/>
    <property type="match status" value="1"/>
</dbReference>
<feature type="region of interest" description="Disordered" evidence="6">
    <location>
        <begin position="771"/>
        <end position="1009"/>
    </location>
</feature>
<comment type="caution">
    <text evidence="8">The sequence shown here is derived from an EMBL/GenBank/DDBJ whole genome shotgun (WGS) entry which is preliminary data.</text>
</comment>
<dbReference type="InterPro" id="IPR022684">
    <property type="entry name" value="Calpain_cysteine_protease"/>
</dbReference>
<feature type="compositionally biased region" description="Acidic residues" evidence="6">
    <location>
        <begin position="1058"/>
        <end position="1071"/>
    </location>
</feature>
<dbReference type="Proteomes" id="UP001470230">
    <property type="component" value="Unassembled WGS sequence"/>
</dbReference>
<feature type="compositionally biased region" description="Basic and acidic residues" evidence="6">
    <location>
        <begin position="771"/>
        <end position="1002"/>
    </location>
</feature>
<keyword evidence="2 5" id="KW-0645">Protease</keyword>
<evidence type="ECO:0000256" key="4">
    <source>
        <dbReference type="ARBA" id="ARBA00022807"/>
    </source>
</evidence>